<name>A0A0Q3X9K0_AMAAE</name>
<organism evidence="1 2">
    <name type="scientific">Amazona aestiva</name>
    <name type="common">Blue-fronted Amazon parrot</name>
    <dbReference type="NCBI Taxonomy" id="12930"/>
    <lineage>
        <taxon>Eukaryota</taxon>
        <taxon>Metazoa</taxon>
        <taxon>Chordata</taxon>
        <taxon>Craniata</taxon>
        <taxon>Vertebrata</taxon>
        <taxon>Euteleostomi</taxon>
        <taxon>Archelosauria</taxon>
        <taxon>Archosauria</taxon>
        <taxon>Dinosauria</taxon>
        <taxon>Saurischia</taxon>
        <taxon>Theropoda</taxon>
        <taxon>Coelurosauria</taxon>
        <taxon>Aves</taxon>
        <taxon>Neognathae</taxon>
        <taxon>Neoaves</taxon>
        <taxon>Telluraves</taxon>
        <taxon>Australaves</taxon>
        <taxon>Psittaciformes</taxon>
        <taxon>Psittacidae</taxon>
        <taxon>Amazona</taxon>
    </lineage>
</organism>
<dbReference type="EMBL" id="LMAW01000159">
    <property type="protein sequence ID" value="KQL60319.1"/>
    <property type="molecule type" value="Genomic_DNA"/>
</dbReference>
<dbReference type="AlphaFoldDB" id="A0A0Q3X9K0"/>
<proteinExistence type="predicted"/>
<accession>A0A0Q3X9K0</accession>
<sequence length="100" mass="11481">MVRLTSVLDEDKLDLLMTKWTTASRVWLSCYPVYVCLDQTLEHQPSPKATYEGRTHWLLMNLTREHGNSAISTITVFLGTFGLEHMALSQTIPEQRKDLT</sequence>
<keyword evidence="2" id="KW-1185">Reference proteome</keyword>
<gene>
    <name evidence="1" type="ORF">AAES_09095</name>
</gene>
<reference evidence="1 2" key="1">
    <citation type="submission" date="2015-10" db="EMBL/GenBank/DDBJ databases">
        <authorList>
            <person name="Gilbert D.G."/>
        </authorList>
    </citation>
    <scope>NUCLEOTIDE SEQUENCE [LARGE SCALE GENOMIC DNA]</scope>
    <source>
        <strain evidence="1">FVVF132</strain>
    </source>
</reference>
<comment type="caution">
    <text evidence="1">The sequence shown here is derived from an EMBL/GenBank/DDBJ whole genome shotgun (WGS) entry which is preliminary data.</text>
</comment>
<evidence type="ECO:0000313" key="2">
    <source>
        <dbReference type="Proteomes" id="UP000051836"/>
    </source>
</evidence>
<protein>
    <submittedName>
        <fullName evidence="1">Uncharacterized protein</fullName>
    </submittedName>
</protein>
<evidence type="ECO:0000313" key="1">
    <source>
        <dbReference type="EMBL" id="KQL60319.1"/>
    </source>
</evidence>
<dbReference type="Proteomes" id="UP000051836">
    <property type="component" value="Unassembled WGS sequence"/>
</dbReference>